<dbReference type="InterPro" id="IPR012677">
    <property type="entry name" value="Nucleotide-bd_a/b_plait_sf"/>
</dbReference>
<feature type="compositionally biased region" description="Basic and acidic residues" evidence="3">
    <location>
        <begin position="322"/>
        <end position="342"/>
    </location>
</feature>
<name>A0A0L0CLB4_LUCCU</name>
<feature type="compositionally biased region" description="Acidic residues" evidence="3">
    <location>
        <begin position="12"/>
        <end position="81"/>
    </location>
</feature>
<dbReference type="InterPro" id="IPR000504">
    <property type="entry name" value="RRM_dom"/>
</dbReference>
<dbReference type="OMA" id="RFNTQKK"/>
<dbReference type="InterPro" id="IPR035979">
    <property type="entry name" value="RBD_domain_sf"/>
</dbReference>
<feature type="region of interest" description="Disordered" evidence="3">
    <location>
        <begin position="1"/>
        <end position="88"/>
    </location>
</feature>
<keyword evidence="1 2" id="KW-0694">RNA-binding</keyword>
<organism evidence="5 6">
    <name type="scientific">Lucilia cuprina</name>
    <name type="common">Green bottle fly</name>
    <name type="synonym">Australian sheep blowfly</name>
    <dbReference type="NCBI Taxonomy" id="7375"/>
    <lineage>
        <taxon>Eukaryota</taxon>
        <taxon>Metazoa</taxon>
        <taxon>Ecdysozoa</taxon>
        <taxon>Arthropoda</taxon>
        <taxon>Hexapoda</taxon>
        <taxon>Insecta</taxon>
        <taxon>Pterygota</taxon>
        <taxon>Neoptera</taxon>
        <taxon>Endopterygota</taxon>
        <taxon>Diptera</taxon>
        <taxon>Brachycera</taxon>
        <taxon>Muscomorpha</taxon>
        <taxon>Oestroidea</taxon>
        <taxon>Calliphoridae</taxon>
        <taxon>Luciliinae</taxon>
        <taxon>Lucilia</taxon>
    </lineage>
</organism>
<evidence type="ECO:0000256" key="1">
    <source>
        <dbReference type="ARBA" id="ARBA00022884"/>
    </source>
</evidence>
<feature type="domain" description="RRM" evidence="4">
    <location>
        <begin position="224"/>
        <end position="307"/>
    </location>
</feature>
<dbReference type="AlphaFoldDB" id="A0A0L0CLB4"/>
<protein>
    <recommendedName>
        <fullName evidence="4">RRM domain-containing protein</fullName>
    </recommendedName>
</protein>
<evidence type="ECO:0000256" key="3">
    <source>
        <dbReference type="SAM" id="MobiDB-lite"/>
    </source>
</evidence>
<dbReference type="OrthoDB" id="6361271at2759"/>
<dbReference type="EMBL" id="JRES01000240">
    <property type="protein sequence ID" value="KNC33036.1"/>
    <property type="molecule type" value="Genomic_DNA"/>
</dbReference>
<feature type="region of interest" description="Disordered" evidence="3">
    <location>
        <begin position="322"/>
        <end position="382"/>
    </location>
</feature>
<dbReference type="STRING" id="7375.A0A0L0CLB4"/>
<comment type="caution">
    <text evidence="5">The sequence shown here is derived from an EMBL/GenBank/DDBJ whole genome shotgun (WGS) entry which is preliminary data.</text>
</comment>
<dbReference type="CDD" id="cd00590">
    <property type="entry name" value="RRM_SF"/>
    <property type="match status" value="1"/>
</dbReference>
<dbReference type="Proteomes" id="UP000037069">
    <property type="component" value="Unassembled WGS sequence"/>
</dbReference>
<evidence type="ECO:0000256" key="2">
    <source>
        <dbReference type="PROSITE-ProRule" id="PRU00176"/>
    </source>
</evidence>
<keyword evidence="6" id="KW-1185">Reference proteome</keyword>
<evidence type="ECO:0000313" key="5">
    <source>
        <dbReference type="EMBL" id="KNC33036.1"/>
    </source>
</evidence>
<gene>
    <name evidence="5" type="ORF">FF38_07140</name>
</gene>
<reference evidence="5 6" key="1">
    <citation type="journal article" date="2015" name="Nat. Commun.">
        <title>Lucilia cuprina genome unlocks parasitic fly biology to underpin future interventions.</title>
        <authorList>
            <person name="Anstead C.A."/>
            <person name="Korhonen P.K."/>
            <person name="Young N.D."/>
            <person name="Hall R.S."/>
            <person name="Jex A.R."/>
            <person name="Murali S.C."/>
            <person name="Hughes D.S."/>
            <person name="Lee S.F."/>
            <person name="Perry T."/>
            <person name="Stroehlein A.J."/>
            <person name="Ansell B.R."/>
            <person name="Breugelmans B."/>
            <person name="Hofmann A."/>
            <person name="Qu J."/>
            <person name="Dugan S."/>
            <person name="Lee S.L."/>
            <person name="Chao H."/>
            <person name="Dinh H."/>
            <person name="Han Y."/>
            <person name="Doddapaneni H.V."/>
            <person name="Worley K.C."/>
            <person name="Muzny D.M."/>
            <person name="Ioannidis P."/>
            <person name="Waterhouse R.M."/>
            <person name="Zdobnov E.M."/>
            <person name="James P.J."/>
            <person name="Bagnall N.H."/>
            <person name="Kotze A.C."/>
            <person name="Gibbs R.A."/>
            <person name="Richards S."/>
            <person name="Batterham P."/>
            <person name="Gasser R.B."/>
        </authorList>
    </citation>
    <scope>NUCLEOTIDE SEQUENCE [LARGE SCALE GENOMIC DNA]</scope>
    <source>
        <strain evidence="5 6">LS</strain>
        <tissue evidence="5">Full body</tissue>
    </source>
</reference>
<dbReference type="PROSITE" id="PS50102">
    <property type="entry name" value="RRM"/>
    <property type="match status" value="1"/>
</dbReference>
<accession>A0A0L0CLB4</accession>
<evidence type="ECO:0000259" key="4">
    <source>
        <dbReference type="PROSITE" id="PS50102"/>
    </source>
</evidence>
<dbReference type="SUPFAM" id="SSF54928">
    <property type="entry name" value="RNA-binding domain, RBD"/>
    <property type="match status" value="1"/>
</dbReference>
<dbReference type="GO" id="GO:0003723">
    <property type="term" value="F:RNA binding"/>
    <property type="evidence" value="ECO:0007669"/>
    <property type="project" value="UniProtKB-UniRule"/>
</dbReference>
<proteinExistence type="predicted"/>
<dbReference type="Gene3D" id="3.30.70.330">
    <property type="match status" value="1"/>
</dbReference>
<sequence length="382" mass="43535">MKRKFVKPTNVPEEESSEDYDSENEADEEESVADSEEEEVGESDEHDSEIVGEEGDDESDEGALDASDTESDEDGSDIEDNEPPKTRSEIVKEEILQRYQERQGKQLYIRFPHKVPETQEALEAKIKELTPLVVKVHKPRQRYVRFCLVDFATSEDRNTALKELKKSIKNGTLEKYVVNIPRTESSEFVNELAERKLKSIENKKAKKRLKKASRKALTENHFTSSIIVFNLPKTTSALEVRELFPNAVDINIKPSKGKMHKNKSVAAITLPNTLEARKAIKKKLSLGGNQLVIKFDNQMLKKKYKKVNKNGRLKPVVVKTEGPAKELNKNEENSEPKIKQQKLEVTPTKTTDGKVLVKKLNKNKNQNNKVKNVKNTQKNVKK</sequence>
<evidence type="ECO:0000313" key="6">
    <source>
        <dbReference type="Proteomes" id="UP000037069"/>
    </source>
</evidence>
<feature type="compositionally biased region" description="Low complexity" evidence="3">
    <location>
        <begin position="363"/>
        <end position="382"/>
    </location>
</feature>